<dbReference type="RefSeq" id="WP_162879104.1">
    <property type="nucleotide sequence ID" value="NZ_BMLG01000001.1"/>
</dbReference>
<organism evidence="2 3">
    <name type="scientific">Paraliobacillus quinghaiensis</name>
    <dbReference type="NCBI Taxonomy" id="470815"/>
    <lineage>
        <taxon>Bacteria</taxon>
        <taxon>Bacillati</taxon>
        <taxon>Bacillota</taxon>
        <taxon>Bacilli</taxon>
        <taxon>Bacillales</taxon>
        <taxon>Bacillaceae</taxon>
        <taxon>Paraliobacillus</taxon>
    </lineage>
</organism>
<protein>
    <submittedName>
        <fullName evidence="2">Uncharacterized protein</fullName>
    </submittedName>
</protein>
<comment type="caution">
    <text evidence="2">The sequence shown here is derived from an EMBL/GenBank/DDBJ whole genome shotgun (WGS) entry which is preliminary data.</text>
</comment>
<sequence length="58" mass="6886">MNYSLLERFFGFFPPFSVVISTVILFFVIIIFKIVIKKIEAAFALPWMKVNRKNKKMN</sequence>
<name>A0A917THU9_9BACI</name>
<keyword evidence="1" id="KW-0812">Transmembrane</keyword>
<accession>A0A917THU9</accession>
<gene>
    <name evidence="2" type="ORF">GCM10011351_06920</name>
</gene>
<evidence type="ECO:0000313" key="3">
    <source>
        <dbReference type="Proteomes" id="UP000618460"/>
    </source>
</evidence>
<dbReference type="AlphaFoldDB" id="A0A917THU9"/>
<evidence type="ECO:0000256" key="1">
    <source>
        <dbReference type="SAM" id="Phobius"/>
    </source>
</evidence>
<proteinExistence type="predicted"/>
<reference evidence="2" key="1">
    <citation type="journal article" date="2014" name="Int. J. Syst. Evol. Microbiol.">
        <title>Complete genome sequence of Corynebacterium casei LMG S-19264T (=DSM 44701T), isolated from a smear-ripened cheese.</title>
        <authorList>
            <consortium name="US DOE Joint Genome Institute (JGI-PGF)"/>
            <person name="Walter F."/>
            <person name="Albersmeier A."/>
            <person name="Kalinowski J."/>
            <person name="Ruckert C."/>
        </authorList>
    </citation>
    <scope>NUCLEOTIDE SEQUENCE</scope>
    <source>
        <strain evidence="2">CGMCC 1.6333</strain>
    </source>
</reference>
<dbReference type="Proteomes" id="UP000618460">
    <property type="component" value="Unassembled WGS sequence"/>
</dbReference>
<keyword evidence="1" id="KW-0472">Membrane</keyword>
<keyword evidence="1" id="KW-1133">Transmembrane helix</keyword>
<reference evidence="2" key="2">
    <citation type="submission" date="2020-09" db="EMBL/GenBank/DDBJ databases">
        <authorList>
            <person name="Sun Q."/>
            <person name="Zhou Y."/>
        </authorList>
    </citation>
    <scope>NUCLEOTIDE SEQUENCE</scope>
    <source>
        <strain evidence="2">CGMCC 1.6333</strain>
    </source>
</reference>
<dbReference type="EMBL" id="BMLG01000001">
    <property type="protein sequence ID" value="GGM23737.1"/>
    <property type="molecule type" value="Genomic_DNA"/>
</dbReference>
<feature type="transmembrane region" description="Helical" evidence="1">
    <location>
        <begin position="12"/>
        <end position="36"/>
    </location>
</feature>
<keyword evidence="3" id="KW-1185">Reference proteome</keyword>
<evidence type="ECO:0000313" key="2">
    <source>
        <dbReference type="EMBL" id="GGM23737.1"/>
    </source>
</evidence>